<dbReference type="OMA" id="DENCWIW"/>
<dbReference type="EMBL" id="CP000592">
    <property type="protein sequence ID" value="ABO99104.1"/>
    <property type="molecule type" value="Genomic_DNA"/>
</dbReference>
<dbReference type="RefSeq" id="XP_001420811.1">
    <property type="nucleotide sequence ID" value="XM_001420774.1"/>
</dbReference>
<dbReference type="OrthoDB" id="354304at2759"/>
<dbReference type="Pfam" id="PF00300">
    <property type="entry name" value="His_Phos_1"/>
    <property type="match status" value="1"/>
</dbReference>
<dbReference type="SUPFAM" id="SSF53254">
    <property type="entry name" value="Phosphoglycerate mutase-like"/>
    <property type="match status" value="1"/>
</dbReference>
<reference evidence="1 2" key="1">
    <citation type="journal article" date="2007" name="Proc. Natl. Acad. Sci. U.S.A.">
        <title>The tiny eukaryote Ostreococcus provides genomic insights into the paradox of plankton speciation.</title>
        <authorList>
            <person name="Palenik B."/>
            <person name="Grimwood J."/>
            <person name="Aerts A."/>
            <person name="Rouze P."/>
            <person name="Salamov A."/>
            <person name="Putnam N."/>
            <person name="Dupont C."/>
            <person name="Jorgensen R."/>
            <person name="Derelle E."/>
            <person name="Rombauts S."/>
            <person name="Zhou K."/>
            <person name="Otillar R."/>
            <person name="Merchant S.S."/>
            <person name="Podell S."/>
            <person name="Gaasterland T."/>
            <person name="Napoli C."/>
            <person name="Gendler K."/>
            <person name="Manuell A."/>
            <person name="Tai V."/>
            <person name="Vallon O."/>
            <person name="Piganeau G."/>
            <person name="Jancek S."/>
            <person name="Heijde M."/>
            <person name="Jabbari K."/>
            <person name="Bowler C."/>
            <person name="Lohr M."/>
            <person name="Robbens S."/>
            <person name="Werner G."/>
            <person name="Dubchak I."/>
            <person name="Pazour G.J."/>
            <person name="Ren Q."/>
            <person name="Paulsen I."/>
            <person name="Delwiche C."/>
            <person name="Schmutz J."/>
            <person name="Rokhsar D."/>
            <person name="Van de Peer Y."/>
            <person name="Moreau H."/>
            <person name="Grigoriev I.V."/>
        </authorList>
    </citation>
    <scope>NUCLEOTIDE SEQUENCE [LARGE SCALE GENOMIC DNA]</scope>
    <source>
        <strain evidence="1 2">CCE9901</strain>
    </source>
</reference>
<dbReference type="Proteomes" id="UP000001568">
    <property type="component" value="Chromosome 12"/>
</dbReference>
<evidence type="ECO:0008006" key="3">
    <source>
        <dbReference type="Google" id="ProtNLM"/>
    </source>
</evidence>
<gene>
    <name evidence="1" type="ORF">OSTLU_93538</name>
</gene>
<dbReference type="SMART" id="SM00855">
    <property type="entry name" value="PGAM"/>
    <property type="match status" value="1"/>
</dbReference>
<dbReference type="InterPro" id="IPR029033">
    <property type="entry name" value="His_PPase_superfam"/>
</dbReference>
<dbReference type="CDD" id="cd07067">
    <property type="entry name" value="HP_PGM_like"/>
    <property type="match status" value="1"/>
</dbReference>
<dbReference type="GeneID" id="5004910"/>
<proteinExistence type="predicted"/>
<sequence>VGAVGAGEIGAAPARAFIDLPSRLHNRYFFVRHGESVLDVRNGGMILSNPSFKYDTTFGLTARGRAQMQEAAKTILRDFDGAPAWLYTSNFQRSFQSALVLREEIGLLFSQMRTEFSGLLDPRKMGALDFGSQEAWVDVWKNDFDDPSSTPPPVPSSLQPSASVESCLDIYRRALEAFTRLEATYYGEDIIIVSHQDTLSVFAAALNGTDLSRHHLDYPFELGQVRCVDLTVPPRDGSIAPTDLRGDYAVGDSAINYSSSSTAA</sequence>
<organism evidence="1 2">
    <name type="scientific">Ostreococcus lucimarinus (strain CCE9901)</name>
    <dbReference type="NCBI Taxonomy" id="436017"/>
    <lineage>
        <taxon>Eukaryota</taxon>
        <taxon>Viridiplantae</taxon>
        <taxon>Chlorophyta</taxon>
        <taxon>Mamiellophyceae</taxon>
        <taxon>Mamiellales</taxon>
        <taxon>Bathycoccaceae</taxon>
        <taxon>Ostreococcus</taxon>
    </lineage>
</organism>
<dbReference type="InterPro" id="IPR013078">
    <property type="entry name" value="His_Pase_superF_clade-1"/>
</dbReference>
<evidence type="ECO:0000313" key="2">
    <source>
        <dbReference type="Proteomes" id="UP000001568"/>
    </source>
</evidence>
<feature type="non-terminal residue" evidence="1">
    <location>
        <position position="1"/>
    </location>
</feature>
<dbReference type="Gramene" id="ABO99104">
    <property type="protein sequence ID" value="ABO99104"/>
    <property type="gene ID" value="OSTLU_93538"/>
</dbReference>
<evidence type="ECO:0000313" key="1">
    <source>
        <dbReference type="EMBL" id="ABO99104.1"/>
    </source>
</evidence>
<keyword evidence="2" id="KW-1185">Reference proteome</keyword>
<dbReference type="HOGENOM" id="CLU_1055953_0_0_1"/>
<dbReference type="AlphaFoldDB" id="A4S5Q1"/>
<dbReference type="KEGG" id="olu:OSTLU_93538"/>
<dbReference type="Gene3D" id="3.40.50.1240">
    <property type="entry name" value="Phosphoglycerate mutase-like"/>
    <property type="match status" value="1"/>
</dbReference>
<dbReference type="PANTHER" id="PTHR47580:SF1">
    <property type="entry name" value="PHOSPHOGLYCERATE MUTASE FAMILY PROTEIN"/>
    <property type="match status" value="1"/>
</dbReference>
<protein>
    <recommendedName>
        <fullName evidence="3">Phosphoglycerate mutase-like protein</fullName>
    </recommendedName>
</protein>
<accession>A4S5Q1</accession>
<dbReference type="eggNOG" id="ENOG502QQRI">
    <property type="taxonomic scope" value="Eukaryota"/>
</dbReference>
<name>A4S5Q1_OSTLU</name>
<dbReference type="PANTHER" id="PTHR47580">
    <property type="entry name" value="PHOSPHOGLYCERATE MUTASE FAMILY PROTEIN"/>
    <property type="match status" value="1"/>
</dbReference>